<evidence type="ECO:0000259" key="2">
    <source>
        <dbReference type="Pfam" id="PF01425"/>
    </source>
</evidence>
<name>A0A9X0QWV0_9PROT</name>
<dbReference type="InterPro" id="IPR036928">
    <property type="entry name" value="AS_sf"/>
</dbReference>
<dbReference type="Gene3D" id="3.90.1300.10">
    <property type="entry name" value="Amidase signature (AS) domain"/>
    <property type="match status" value="1"/>
</dbReference>
<feature type="compositionally biased region" description="Basic residues" evidence="1">
    <location>
        <begin position="100"/>
        <end position="126"/>
    </location>
</feature>
<protein>
    <submittedName>
        <fullName evidence="3">Amidase</fullName>
    </submittedName>
</protein>
<dbReference type="PROSITE" id="PS00571">
    <property type="entry name" value="AMIDASES"/>
    <property type="match status" value="1"/>
</dbReference>
<comment type="caution">
    <text evidence="3">The sequence shown here is derived from an EMBL/GenBank/DDBJ whole genome shotgun (WGS) entry which is preliminary data.</text>
</comment>
<dbReference type="InterPro" id="IPR023631">
    <property type="entry name" value="Amidase_dom"/>
</dbReference>
<dbReference type="AlphaFoldDB" id="A0A9X0QWV0"/>
<keyword evidence="4" id="KW-1185">Reference proteome</keyword>
<feature type="region of interest" description="Disordered" evidence="1">
    <location>
        <begin position="315"/>
        <end position="339"/>
    </location>
</feature>
<dbReference type="PANTHER" id="PTHR11895:SF176">
    <property type="entry name" value="AMIDASE AMID-RELATED"/>
    <property type="match status" value="1"/>
</dbReference>
<evidence type="ECO:0000313" key="4">
    <source>
        <dbReference type="Proteomes" id="UP000600101"/>
    </source>
</evidence>
<feature type="domain" description="Amidase" evidence="2">
    <location>
        <begin position="198"/>
        <end position="616"/>
    </location>
</feature>
<evidence type="ECO:0000256" key="1">
    <source>
        <dbReference type="SAM" id="MobiDB-lite"/>
    </source>
</evidence>
<reference evidence="3" key="1">
    <citation type="submission" date="2020-08" db="EMBL/GenBank/DDBJ databases">
        <authorList>
            <person name="Hu Y."/>
            <person name="Nguyen S.V."/>
            <person name="Li F."/>
            <person name="Fanning S."/>
        </authorList>
    </citation>
    <scope>NUCLEOTIDE SEQUENCE</scope>
    <source>
        <strain evidence="3">SYSU D8009</strain>
    </source>
</reference>
<feature type="region of interest" description="Disordered" evidence="1">
    <location>
        <begin position="7"/>
        <end position="88"/>
    </location>
</feature>
<accession>A0A9X0QWV0</accession>
<proteinExistence type="predicted"/>
<dbReference type="Pfam" id="PF01425">
    <property type="entry name" value="Amidase"/>
    <property type="match status" value="1"/>
</dbReference>
<dbReference type="InterPro" id="IPR020556">
    <property type="entry name" value="Amidase_CS"/>
</dbReference>
<dbReference type="PANTHER" id="PTHR11895">
    <property type="entry name" value="TRANSAMIDASE"/>
    <property type="match status" value="1"/>
</dbReference>
<feature type="region of interest" description="Disordered" evidence="1">
    <location>
        <begin position="100"/>
        <end position="140"/>
    </location>
</feature>
<gene>
    <name evidence="3" type="ORF">H7965_08915</name>
</gene>
<dbReference type="Proteomes" id="UP000600101">
    <property type="component" value="Unassembled WGS sequence"/>
</dbReference>
<sequence length="637" mass="68020">MVLALLVPPLHDGPAAGPQADGTIGRPWEPRRRGAPPPSKDSSTLCSDASPRGRVLASLPNAPRRCPPPNTGQCRLPRRPLRGRSPDGFRPCFFSGRLPHRTIGRPHHAGRHHPPGRHPGRRRRGSARLGRVSGRCDRGDRRCRPAAQRLQPPCLPCRRAHTVLRRARCRSRRVSAPHRLSLAEAAALIAARRLSPVELLQDCLDRIAAVEPRLNAFIRQLPAEAMRDAKAAEAEIARCGPRGPLHGIPVGLKDIIDLAGHPTTCHSKLQLDRVAGEDAAVVARLRAAGAVFPGKLATHEFALGGPAFDLPFPPARNPWNPAHHPGGSSSGSGAAVGGRMLPAALGTDTGGSVRHPASHCGLVGLKPTYGLVSRRGVFPLAFTLDHVGPMTRTVRDNAILLNAIAGHDPLDPGSARHAAEDYTRALNQGLRGLRIGFVRHFHETDTPATPEVAAALEAAAALLAAEGATLSTVVLPPLGEFAAVNRAIMLPEAGAVHEAWLRDRPGDYAAVTRRRLMPGMFITGTDYVQAQRRRTQLIAAVEAAFSGVDLLLCASSMDPACRIDDEAEVERTYPRQARTPFNVTGHPALSVMCGISKAAGLPIGMQLVGRSFSEALIYRAAAGYERAAPWAELAPEL</sequence>
<organism evidence="3 4">
    <name type="scientific">Siccirubricoccus deserti</name>
    <dbReference type="NCBI Taxonomy" id="2013562"/>
    <lineage>
        <taxon>Bacteria</taxon>
        <taxon>Pseudomonadati</taxon>
        <taxon>Pseudomonadota</taxon>
        <taxon>Alphaproteobacteria</taxon>
        <taxon>Acetobacterales</taxon>
        <taxon>Roseomonadaceae</taxon>
        <taxon>Siccirubricoccus</taxon>
    </lineage>
</organism>
<dbReference type="SUPFAM" id="SSF75304">
    <property type="entry name" value="Amidase signature (AS) enzymes"/>
    <property type="match status" value="1"/>
</dbReference>
<evidence type="ECO:0000313" key="3">
    <source>
        <dbReference type="EMBL" id="MBC4015449.1"/>
    </source>
</evidence>
<dbReference type="InterPro" id="IPR000120">
    <property type="entry name" value="Amidase"/>
</dbReference>
<dbReference type="GO" id="GO:0003824">
    <property type="term" value="F:catalytic activity"/>
    <property type="evidence" value="ECO:0007669"/>
    <property type="project" value="InterPro"/>
</dbReference>
<dbReference type="EMBL" id="JACOMF010000007">
    <property type="protein sequence ID" value="MBC4015449.1"/>
    <property type="molecule type" value="Genomic_DNA"/>
</dbReference>